<dbReference type="SUPFAM" id="SSF52047">
    <property type="entry name" value="RNI-like"/>
    <property type="match status" value="1"/>
</dbReference>
<protein>
    <recommendedName>
        <fullName evidence="2">F-box domain-containing protein</fullName>
    </recommendedName>
</protein>
<feature type="region of interest" description="Disordered" evidence="1">
    <location>
        <begin position="183"/>
        <end position="217"/>
    </location>
</feature>
<evidence type="ECO:0000259" key="2">
    <source>
        <dbReference type="PROSITE" id="PS50181"/>
    </source>
</evidence>
<reference evidence="3" key="1">
    <citation type="submission" date="2021-02" db="EMBL/GenBank/DDBJ databases">
        <authorList>
            <person name="Nowell W R."/>
        </authorList>
    </citation>
    <scope>NUCLEOTIDE SEQUENCE</scope>
</reference>
<evidence type="ECO:0000313" key="3">
    <source>
        <dbReference type="EMBL" id="CAF4058560.1"/>
    </source>
</evidence>
<feature type="domain" description="F-box" evidence="2">
    <location>
        <begin position="217"/>
        <end position="264"/>
    </location>
</feature>
<dbReference type="Proteomes" id="UP000663836">
    <property type="component" value="Unassembled WGS sequence"/>
</dbReference>
<comment type="caution">
    <text evidence="3">The sequence shown here is derived from an EMBL/GenBank/DDBJ whole genome shotgun (WGS) entry which is preliminary data.</text>
</comment>
<feature type="non-terminal residue" evidence="3">
    <location>
        <position position="1"/>
    </location>
</feature>
<dbReference type="PROSITE" id="PS50181">
    <property type="entry name" value="FBOX"/>
    <property type="match status" value="1"/>
</dbReference>
<evidence type="ECO:0000256" key="1">
    <source>
        <dbReference type="SAM" id="MobiDB-lite"/>
    </source>
</evidence>
<proteinExistence type="predicted"/>
<accession>A0A819SB00</accession>
<organism evidence="3 4">
    <name type="scientific">Rotaria sordida</name>
    <dbReference type="NCBI Taxonomy" id="392033"/>
    <lineage>
        <taxon>Eukaryota</taxon>
        <taxon>Metazoa</taxon>
        <taxon>Spiralia</taxon>
        <taxon>Gnathifera</taxon>
        <taxon>Rotifera</taxon>
        <taxon>Eurotatoria</taxon>
        <taxon>Bdelloidea</taxon>
        <taxon>Philodinida</taxon>
        <taxon>Philodinidae</taxon>
        <taxon>Rotaria</taxon>
    </lineage>
</organism>
<feature type="compositionally biased region" description="Basic and acidic residues" evidence="1">
    <location>
        <begin position="196"/>
        <end position="209"/>
    </location>
</feature>
<sequence>MYSFNRPNKDIRFTVSDLVEYEGALKLGRLNIANRLHPITRYLPANKLTFCTNCWQIGHLRASCNSNVRKCRTCLGVFDRDHISICLGNPHCAQCGLDNHSLDPKCQYIQNYRQKLNQEVKQAVIDGTINRRTVQLHHHQHRVPNSKSNYDIDYPSLSTNNNNVKMIDNNTWLRTNSQFEALSKSMERTKRQRQNSYDDDKQKKLKDDPNSSSRKSCTHFEDIPNEIIYDIFEFLDVHHMYTTFFNINIRFQNLLTDSNFPIKINLSLTSRSTFEHQYKHIIMLNKHRISSLRLSNLFTIDMIFSPIRIVSKFIRLKTLHINNIQSKYVEKLLKYLACLSYLSSLIIIVVDCVENKNKLYRRIFRLPVLKYCKVKMTKFVESEPLSIAINKYSSIEHLVINNGCYLHELISLLSYAPQLCRLSLHDLYGTFIEQTESHSIVFNYLTHISIKKTNMTFDELELLIRNHFPQIQSLYFSRNFDDEFLNANRWERFISSYMSQLRIFDFHCAISAFNQQNFQDLLNHFNSPFWIERQWFFAHHIRSRSIDSCN</sequence>
<gene>
    <name evidence="3" type="ORF">JBS370_LOCUS29456</name>
</gene>
<dbReference type="EMBL" id="CAJOBD010006351">
    <property type="protein sequence ID" value="CAF4058560.1"/>
    <property type="molecule type" value="Genomic_DNA"/>
</dbReference>
<dbReference type="InterPro" id="IPR001810">
    <property type="entry name" value="F-box_dom"/>
</dbReference>
<evidence type="ECO:0000313" key="4">
    <source>
        <dbReference type="Proteomes" id="UP000663836"/>
    </source>
</evidence>
<name>A0A819SB00_9BILA</name>
<dbReference type="AlphaFoldDB" id="A0A819SB00"/>